<accession>A0A849VFN6</accession>
<comment type="caution">
    <text evidence="1">The sequence shown here is derived from an EMBL/GenBank/DDBJ whole genome shotgun (WGS) entry which is preliminary data.</text>
</comment>
<evidence type="ECO:0000313" key="1">
    <source>
        <dbReference type="EMBL" id="NOU51323.1"/>
    </source>
</evidence>
<protein>
    <recommendedName>
        <fullName evidence="3">Glutathionylspermidine synthase</fullName>
    </recommendedName>
</protein>
<sequence>MPKQTSQELTKQEAYASENTSFLSSCNTILHDYMKSNRDATGQILKQIKAQPYDGGFQAHYGVEPWPVVLSSDRIDEFKELVKELPHIAITVLKNYFGNDVEGFCDYFDSSKDVFDLLNASTIHVDEIICRHDILYSNQQLKLLEMNMGTNIGGWELDWLHADTFKAISSVAPLVDKDIAYRPVINGLADALAKSVKALKKEGKTGNILFRATELPPAGMVMMAQYIQSHYQASEHYQGGQVFFFADMAELQFKNNNRVYFQGQEMDAVLLLDRDMPPSLYRKLDMAYIAQHILFPDSAVHSLIGSKTLMALLHEPKAKALLSEQQVAWVEQHVPWTVRANQNIVLWQGESHDLGTLLLAQQDQFVIKKSHSLQGKDVFIGKYTNDIEWAELVRELSGQGGWIVQQFCPSDVINSASEHSHIQPVIPVLAAFGFGEVYNGSIARGVPVHLDQGVVNLGRGAEIIVLLEDRTPVCNKTSDEDYTASLENNQHHSALFREMMEALAVDEAMQQYQLNTDIDGVPDFMRHYEYTISAWPFVISSQQVAQFNDFIKPLVELMYRAVDVFFAQDSSKFAHYLDEPAIVFDLLKRAKVDPRDLLFRHDIIFSEQAFKLLEINVGSTVGGWQHDWVNCVFDKSLELSDTTANWDLTYRDVTAKTFAAISSTIRRTKPNAQGNILLYSRGEQDMAQFDSFKQSYCELYQRVAKFPQGTIHFFSDFAQLQFSNDGQVIFDGKTMDAVLLTVGEDVEIPRTTMMRLVSSYLSGKIVFPDNPIHGVLGNKTMLALMHEPELHAQLDEASVAFIQRYIPWTIKVNQKQVVWQGKKHDLETLLLENKDQFVLKKSRSLQGRDVFIGRYMSDEQWQACFNKVRDDNGWLVQQFCKPDPVVASSQSSEIGIYEPVWGIFDLDNEYSGAFVRAKNKGQGNGIINSAAGAIEFSVFEETNNKQQKLVL</sequence>
<dbReference type="EMBL" id="JABBPG010000004">
    <property type="protein sequence ID" value="NOU51323.1"/>
    <property type="molecule type" value="Genomic_DNA"/>
</dbReference>
<name>A0A849VFN6_9GAMM</name>
<evidence type="ECO:0008006" key="3">
    <source>
        <dbReference type="Google" id="ProtNLM"/>
    </source>
</evidence>
<proteinExistence type="predicted"/>
<dbReference type="Proteomes" id="UP000586305">
    <property type="component" value="Unassembled WGS sequence"/>
</dbReference>
<dbReference type="RefSeq" id="WP_171626383.1">
    <property type="nucleotide sequence ID" value="NZ_JABBPG010000004.1"/>
</dbReference>
<evidence type="ECO:0000313" key="2">
    <source>
        <dbReference type="Proteomes" id="UP000586305"/>
    </source>
</evidence>
<dbReference type="AlphaFoldDB" id="A0A849VFN6"/>
<gene>
    <name evidence="1" type="ORF">HG263_12370</name>
</gene>
<keyword evidence="2" id="KW-1185">Reference proteome</keyword>
<reference evidence="1 2" key="1">
    <citation type="submission" date="2020-04" db="EMBL/GenBank/DDBJ databases">
        <title>Pseudoalteromonas caenipelagi sp. nov., isolated from a tidal flat.</title>
        <authorList>
            <person name="Park S."/>
            <person name="Yoon J.-H."/>
        </authorList>
    </citation>
    <scope>NUCLEOTIDE SEQUENCE [LARGE SCALE GENOMIC DNA]</scope>
    <source>
        <strain evidence="1 2">JBTF-M23</strain>
    </source>
</reference>
<dbReference type="SUPFAM" id="SSF56059">
    <property type="entry name" value="Glutathione synthetase ATP-binding domain-like"/>
    <property type="match status" value="2"/>
</dbReference>
<organism evidence="1 2">
    <name type="scientific">Pseudoalteromonas caenipelagi</name>
    <dbReference type="NCBI Taxonomy" id="2726988"/>
    <lineage>
        <taxon>Bacteria</taxon>
        <taxon>Pseudomonadati</taxon>
        <taxon>Pseudomonadota</taxon>
        <taxon>Gammaproteobacteria</taxon>
        <taxon>Alteromonadales</taxon>
        <taxon>Pseudoalteromonadaceae</taxon>
        <taxon>Pseudoalteromonas</taxon>
    </lineage>
</organism>